<evidence type="ECO:0000313" key="2">
    <source>
        <dbReference type="Proteomes" id="UP000233551"/>
    </source>
</evidence>
<name>A0A2I0IPK7_PUNGR</name>
<accession>A0A2I0IPK7</accession>
<dbReference type="PANTHER" id="PTHR33828">
    <property type="entry name" value="OS05G0596200 PROTEIN"/>
    <property type="match status" value="1"/>
</dbReference>
<proteinExistence type="predicted"/>
<protein>
    <submittedName>
        <fullName evidence="1">Uncharacterized protein</fullName>
    </submittedName>
</protein>
<reference evidence="1 2" key="1">
    <citation type="submission" date="2017-11" db="EMBL/GenBank/DDBJ databases">
        <title>De-novo sequencing of pomegranate (Punica granatum L.) genome.</title>
        <authorList>
            <person name="Akparov Z."/>
            <person name="Amiraslanov A."/>
            <person name="Hajiyeva S."/>
            <person name="Abbasov M."/>
            <person name="Kaur K."/>
            <person name="Hamwieh A."/>
            <person name="Solovyev V."/>
            <person name="Salamov A."/>
            <person name="Braich B."/>
            <person name="Kosarev P."/>
            <person name="Mahmoud A."/>
            <person name="Hajiyev E."/>
            <person name="Babayeva S."/>
            <person name="Izzatullayeva V."/>
            <person name="Mammadov A."/>
            <person name="Mammadov A."/>
            <person name="Sharifova S."/>
            <person name="Ojaghi J."/>
            <person name="Eynullazada K."/>
            <person name="Bayramov B."/>
            <person name="Abdulazimova A."/>
            <person name="Shahmuradov I."/>
        </authorList>
    </citation>
    <scope>NUCLEOTIDE SEQUENCE [LARGE SCALE GENOMIC DNA]</scope>
    <source>
        <strain evidence="2">cv. AG2017</strain>
        <tissue evidence="1">Leaf</tissue>
    </source>
</reference>
<keyword evidence="2" id="KW-1185">Reference proteome</keyword>
<dbReference type="STRING" id="22663.A0A2I0IPK7"/>
<dbReference type="GeneID" id="116189376"/>
<dbReference type="AlphaFoldDB" id="A0A2I0IPK7"/>
<dbReference type="OrthoDB" id="361835at2759"/>
<evidence type="ECO:0000313" key="1">
    <source>
        <dbReference type="EMBL" id="PKI45663.1"/>
    </source>
</evidence>
<dbReference type="EMBL" id="PGOL01002702">
    <property type="protein sequence ID" value="PKI45663.1"/>
    <property type="molecule type" value="Genomic_DNA"/>
</dbReference>
<dbReference type="PANTHER" id="PTHR33828:SF2">
    <property type="entry name" value="NUCLEOLIN"/>
    <property type="match status" value="1"/>
</dbReference>
<sequence>MPPPEHEEPGKKKKKKAKKTHLVKPHGEEFHVKGETPEGSKSEREGGEDEAKVITGEEMDEVELRDKKRKRKHSLSASVEIGKSKKKQKVVFDLPGQKRPTPSERDPLRIFYETLYKQVPGCELAQIWMMESGLLSREEAKQIYEKQKSKALTSAAIADIDVGTSAKREQVSGKKKRTETKVMVKKSSKHKCED</sequence>
<dbReference type="Proteomes" id="UP000233551">
    <property type="component" value="Unassembled WGS sequence"/>
</dbReference>
<organism evidence="1 2">
    <name type="scientific">Punica granatum</name>
    <name type="common">Pomegranate</name>
    <dbReference type="NCBI Taxonomy" id="22663"/>
    <lineage>
        <taxon>Eukaryota</taxon>
        <taxon>Viridiplantae</taxon>
        <taxon>Streptophyta</taxon>
        <taxon>Embryophyta</taxon>
        <taxon>Tracheophyta</taxon>
        <taxon>Spermatophyta</taxon>
        <taxon>Magnoliopsida</taxon>
        <taxon>eudicotyledons</taxon>
        <taxon>Gunneridae</taxon>
        <taxon>Pentapetalae</taxon>
        <taxon>rosids</taxon>
        <taxon>malvids</taxon>
        <taxon>Myrtales</taxon>
        <taxon>Lythraceae</taxon>
        <taxon>Punica</taxon>
    </lineage>
</organism>
<comment type="caution">
    <text evidence="1">The sequence shown here is derived from an EMBL/GenBank/DDBJ whole genome shotgun (WGS) entry which is preliminary data.</text>
</comment>
<gene>
    <name evidence="1" type="ORF">CRG98_033979</name>
</gene>